<sequence>MRKWDKMTYACVHESEENLHLEGSRKHSHCYAMKYMVLYSIVGIVVHVDCRVAAEARREERAARRERGQRARTQPCNRTRVRREIALPASFRLLAASDNLRPLDPADPRMGDDGQNSTGGWEFGFREQPRRAASAKVSGSRGSGSGSSLEEASGLDVSLPDCKIIANRNARQASFHRYFINEGTSKDLSKLSKDIRHERESYRELTGRYIEKPEVIPLKETHYSDISNKETVLKKEVKKDPKPKEIKTKIKRSDSGRSELKANISVGSKVLIVEPLGVYDCINLGRRIDVLWPSEYQRERGGRNYWGSWVPMAGMDGLVVHKWSPNHRDPKLRSHVDKSILLLQLEDRFVPIAESCVQDLGDEV</sequence>
<name>A0AAU9TWZ0_EUPED</name>
<feature type="compositionally biased region" description="Low complexity" evidence="1">
    <location>
        <begin position="131"/>
        <end position="153"/>
    </location>
</feature>
<reference evidence="2" key="1">
    <citation type="submission" date="2022-03" db="EMBL/GenBank/DDBJ databases">
        <authorList>
            <person name="Tunstrom K."/>
        </authorList>
    </citation>
    <scope>NUCLEOTIDE SEQUENCE</scope>
</reference>
<keyword evidence="3" id="KW-1185">Reference proteome</keyword>
<organism evidence="2 3">
    <name type="scientific">Euphydryas editha</name>
    <name type="common">Edith's checkerspot</name>
    <dbReference type="NCBI Taxonomy" id="104508"/>
    <lineage>
        <taxon>Eukaryota</taxon>
        <taxon>Metazoa</taxon>
        <taxon>Ecdysozoa</taxon>
        <taxon>Arthropoda</taxon>
        <taxon>Hexapoda</taxon>
        <taxon>Insecta</taxon>
        <taxon>Pterygota</taxon>
        <taxon>Neoptera</taxon>
        <taxon>Endopterygota</taxon>
        <taxon>Lepidoptera</taxon>
        <taxon>Glossata</taxon>
        <taxon>Ditrysia</taxon>
        <taxon>Papilionoidea</taxon>
        <taxon>Nymphalidae</taxon>
        <taxon>Nymphalinae</taxon>
        <taxon>Euphydryas</taxon>
    </lineage>
</organism>
<feature type="region of interest" description="Disordered" evidence="1">
    <location>
        <begin position="102"/>
        <end position="153"/>
    </location>
</feature>
<proteinExistence type="predicted"/>
<comment type="caution">
    <text evidence="2">The sequence shown here is derived from an EMBL/GenBank/DDBJ whole genome shotgun (WGS) entry which is preliminary data.</text>
</comment>
<evidence type="ECO:0000313" key="2">
    <source>
        <dbReference type="EMBL" id="CAH2090090.1"/>
    </source>
</evidence>
<evidence type="ECO:0000256" key="1">
    <source>
        <dbReference type="SAM" id="MobiDB-lite"/>
    </source>
</evidence>
<evidence type="ECO:0000313" key="3">
    <source>
        <dbReference type="Proteomes" id="UP001153954"/>
    </source>
</evidence>
<gene>
    <name evidence="2" type="ORF">EEDITHA_LOCUS6086</name>
</gene>
<protein>
    <recommendedName>
        <fullName evidence="4">Pecanex-like protein</fullName>
    </recommendedName>
</protein>
<dbReference type="EMBL" id="CAKOGL010000009">
    <property type="protein sequence ID" value="CAH2090090.1"/>
    <property type="molecule type" value="Genomic_DNA"/>
</dbReference>
<dbReference type="Proteomes" id="UP001153954">
    <property type="component" value="Unassembled WGS sequence"/>
</dbReference>
<accession>A0AAU9TWZ0</accession>
<dbReference type="AlphaFoldDB" id="A0AAU9TWZ0"/>
<evidence type="ECO:0008006" key="4">
    <source>
        <dbReference type="Google" id="ProtNLM"/>
    </source>
</evidence>